<dbReference type="SUPFAM" id="SSF50630">
    <property type="entry name" value="Acid proteases"/>
    <property type="match status" value="1"/>
</dbReference>
<comment type="caution">
    <text evidence="3">The sequence shown here is derived from an EMBL/GenBank/DDBJ whole genome shotgun (WGS) entry which is preliminary data.</text>
</comment>
<keyword evidence="4" id="KW-1185">Reference proteome</keyword>
<dbReference type="Proteomes" id="UP000807504">
    <property type="component" value="Unassembled WGS sequence"/>
</dbReference>
<feature type="domain" description="Retropepsins" evidence="2">
    <location>
        <begin position="77"/>
        <end position="175"/>
    </location>
</feature>
<evidence type="ECO:0000256" key="1">
    <source>
        <dbReference type="ARBA" id="ARBA00022801"/>
    </source>
</evidence>
<dbReference type="Pfam" id="PF00077">
    <property type="entry name" value="RVP"/>
    <property type="match status" value="1"/>
</dbReference>
<reference evidence="3" key="1">
    <citation type="journal article" date="2020" name="bioRxiv">
        <title>Chromosome-level reference genome of the European wasp spider Argiope bruennichi: a resource for studies on range expansion and evolutionary adaptation.</title>
        <authorList>
            <person name="Sheffer M.M."/>
            <person name="Hoppe A."/>
            <person name="Krehenwinkel H."/>
            <person name="Uhl G."/>
            <person name="Kuss A.W."/>
            <person name="Jensen L."/>
            <person name="Jensen C."/>
            <person name="Gillespie R.G."/>
            <person name="Hoff K.J."/>
            <person name="Prost S."/>
        </authorList>
    </citation>
    <scope>NUCLEOTIDE SEQUENCE</scope>
</reference>
<reference evidence="3" key="2">
    <citation type="submission" date="2020-06" db="EMBL/GenBank/DDBJ databases">
        <authorList>
            <person name="Sheffer M."/>
        </authorList>
    </citation>
    <scope>NUCLEOTIDE SEQUENCE</scope>
</reference>
<accession>A0A8T0FQ69</accession>
<dbReference type="InterPro" id="IPR018061">
    <property type="entry name" value="Retropepsins"/>
</dbReference>
<dbReference type="Gene3D" id="2.40.70.10">
    <property type="entry name" value="Acid Proteases"/>
    <property type="match status" value="1"/>
</dbReference>
<evidence type="ECO:0000313" key="4">
    <source>
        <dbReference type="Proteomes" id="UP000807504"/>
    </source>
</evidence>
<organism evidence="3 4">
    <name type="scientific">Argiope bruennichi</name>
    <name type="common">Wasp spider</name>
    <name type="synonym">Aranea bruennichi</name>
    <dbReference type="NCBI Taxonomy" id="94029"/>
    <lineage>
        <taxon>Eukaryota</taxon>
        <taxon>Metazoa</taxon>
        <taxon>Ecdysozoa</taxon>
        <taxon>Arthropoda</taxon>
        <taxon>Chelicerata</taxon>
        <taxon>Arachnida</taxon>
        <taxon>Araneae</taxon>
        <taxon>Araneomorphae</taxon>
        <taxon>Entelegynae</taxon>
        <taxon>Araneoidea</taxon>
        <taxon>Araneidae</taxon>
        <taxon>Argiope</taxon>
    </lineage>
</organism>
<keyword evidence="1" id="KW-0378">Hydrolase</keyword>
<protein>
    <recommendedName>
        <fullName evidence="2">Retropepsins domain-containing protein</fullName>
    </recommendedName>
</protein>
<proteinExistence type="predicted"/>
<sequence>MDFEATVRLVLLSKQHQQEKEIKVRKKNIVFEVITRLVFLSKQHRQEEGMSIILSFVRIKKRLEELEQKSNRTETNRRALIPVIINNDTEIQALCDPCADITVIQQSCVPNDIVINPWTDGQFQVVDHEIKPIGWISLNIIVGNLEHMMPKIGVCTQLPFKLILGFDWQQQVQARCTYDPNGSLWYFYSNFIQFVRMYSMLRKPSINCVALHPPLLPSLDDGYFGISNTQYNFIRNKPYP</sequence>
<dbReference type="EMBL" id="JABXBU010000003">
    <property type="protein sequence ID" value="KAF8792732.1"/>
    <property type="molecule type" value="Genomic_DNA"/>
</dbReference>
<gene>
    <name evidence="3" type="ORF">HNY73_004299</name>
</gene>
<evidence type="ECO:0000313" key="3">
    <source>
        <dbReference type="EMBL" id="KAF8792732.1"/>
    </source>
</evidence>
<dbReference type="GO" id="GO:0016787">
    <property type="term" value="F:hydrolase activity"/>
    <property type="evidence" value="ECO:0007669"/>
    <property type="project" value="UniProtKB-KW"/>
</dbReference>
<name>A0A8T0FQ69_ARGBR</name>
<dbReference type="AlphaFoldDB" id="A0A8T0FQ69"/>
<evidence type="ECO:0000259" key="2">
    <source>
        <dbReference type="Pfam" id="PF00077"/>
    </source>
</evidence>
<dbReference type="InterPro" id="IPR021109">
    <property type="entry name" value="Peptidase_aspartic_dom_sf"/>
</dbReference>